<reference evidence="2" key="1">
    <citation type="journal article" date="2019" name="bioRxiv">
        <title>The Genome of the Zebra Mussel, Dreissena polymorpha: A Resource for Invasive Species Research.</title>
        <authorList>
            <person name="McCartney M.A."/>
            <person name="Auch B."/>
            <person name="Kono T."/>
            <person name="Mallez S."/>
            <person name="Zhang Y."/>
            <person name="Obille A."/>
            <person name="Becker A."/>
            <person name="Abrahante J.E."/>
            <person name="Garbe J."/>
            <person name="Badalamenti J.P."/>
            <person name="Herman A."/>
            <person name="Mangelson H."/>
            <person name="Liachko I."/>
            <person name="Sullivan S."/>
            <person name="Sone E.D."/>
            <person name="Koren S."/>
            <person name="Silverstein K.A.T."/>
            <person name="Beckman K.B."/>
            <person name="Gohl D.M."/>
        </authorList>
    </citation>
    <scope>NUCLEOTIDE SEQUENCE</scope>
    <source>
        <strain evidence="2">Duluth1</strain>
        <tissue evidence="2">Whole animal</tissue>
    </source>
</reference>
<name>A0A9D4GE65_DREPO</name>
<proteinExistence type="predicted"/>
<feature type="compositionally biased region" description="Basic residues" evidence="1">
    <location>
        <begin position="271"/>
        <end position="280"/>
    </location>
</feature>
<accession>A0A9D4GE65</accession>
<keyword evidence="3" id="KW-1185">Reference proteome</keyword>
<feature type="compositionally biased region" description="Basic and acidic residues" evidence="1">
    <location>
        <begin position="458"/>
        <end position="467"/>
    </location>
</feature>
<feature type="compositionally biased region" description="Basic and acidic residues" evidence="1">
    <location>
        <begin position="305"/>
        <end position="338"/>
    </location>
</feature>
<feature type="compositionally biased region" description="Basic residues" evidence="1">
    <location>
        <begin position="60"/>
        <end position="73"/>
    </location>
</feature>
<gene>
    <name evidence="2" type="ORF">DPMN_143769</name>
</gene>
<protein>
    <submittedName>
        <fullName evidence="2">Uncharacterized protein</fullName>
    </submittedName>
</protein>
<feature type="region of interest" description="Disordered" evidence="1">
    <location>
        <begin position="256"/>
        <end position="284"/>
    </location>
</feature>
<feature type="compositionally biased region" description="Polar residues" evidence="1">
    <location>
        <begin position="1"/>
        <end position="15"/>
    </location>
</feature>
<sequence>METSTPAPQKANPTSREGPASISVSPICTAATDVKSYPQRERKPKRLGDDYEDGINMNREHKKLGSASKKRKKTSPESANTDETVAKSKSLEDSFCNSISHLKSGSESVSSFQPSNLEALKYVDKDKTKDLSEFLIIDSSDDSEYTFENREQYLELKKEVERVRTTKRLALEVKQGVGSKNKSCNNDRTNGAHSHVGIAESGIGTTRETKLLACEDIAQSENQQLDTSISTDLSRRKGRRSVKSVNYAELDKGLDLSEMDKSKENQTVNTSKKKSRGGRQSKKDLLLTQLKDKYEDVSLGNVEDNDTKFNESSKKELDNENEKVIEMPKKRVRKSDCKDLSVSDVLSDDSNVTIETSLDAESFLSKTVQEKGLIEEPVQKKKRRRKPKRQEQHEESINEGESLLNNTTNGIQEAFEKTDKPMQERKRRRKPKNQESLEASINEGELFLNNTMNGIQEELEKTDEPLPKRKRGKKPKKDAVVPEVNACLNQPLSADGTAGVAGEVVSKRGRKRKAVDYSSLADEGPEVM</sequence>
<dbReference type="AlphaFoldDB" id="A0A9D4GE65"/>
<feature type="region of interest" description="Disordered" evidence="1">
    <location>
        <begin position="303"/>
        <end position="338"/>
    </location>
</feature>
<organism evidence="2 3">
    <name type="scientific">Dreissena polymorpha</name>
    <name type="common">Zebra mussel</name>
    <name type="synonym">Mytilus polymorpha</name>
    <dbReference type="NCBI Taxonomy" id="45954"/>
    <lineage>
        <taxon>Eukaryota</taxon>
        <taxon>Metazoa</taxon>
        <taxon>Spiralia</taxon>
        <taxon>Lophotrochozoa</taxon>
        <taxon>Mollusca</taxon>
        <taxon>Bivalvia</taxon>
        <taxon>Autobranchia</taxon>
        <taxon>Heteroconchia</taxon>
        <taxon>Euheterodonta</taxon>
        <taxon>Imparidentia</taxon>
        <taxon>Neoheterodontei</taxon>
        <taxon>Myida</taxon>
        <taxon>Dreissenoidea</taxon>
        <taxon>Dreissenidae</taxon>
        <taxon>Dreissena</taxon>
    </lineage>
</organism>
<reference evidence="2" key="2">
    <citation type="submission" date="2020-11" db="EMBL/GenBank/DDBJ databases">
        <authorList>
            <person name="McCartney M.A."/>
            <person name="Auch B."/>
            <person name="Kono T."/>
            <person name="Mallez S."/>
            <person name="Becker A."/>
            <person name="Gohl D.M."/>
            <person name="Silverstein K.A.T."/>
            <person name="Koren S."/>
            <person name="Bechman K.B."/>
            <person name="Herman A."/>
            <person name="Abrahante J.E."/>
            <person name="Garbe J."/>
        </authorList>
    </citation>
    <scope>NUCLEOTIDE SEQUENCE</scope>
    <source>
        <strain evidence="2">Duluth1</strain>
        <tissue evidence="2">Whole animal</tissue>
    </source>
</reference>
<evidence type="ECO:0000256" key="1">
    <source>
        <dbReference type="SAM" id="MobiDB-lite"/>
    </source>
</evidence>
<feature type="compositionally biased region" description="Basic and acidic residues" evidence="1">
    <location>
        <begin position="368"/>
        <end position="379"/>
    </location>
</feature>
<feature type="region of interest" description="Disordered" evidence="1">
    <location>
        <begin position="1"/>
        <end position="87"/>
    </location>
</feature>
<feature type="compositionally biased region" description="Basic and acidic residues" evidence="1">
    <location>
        <begin position="414"/>
        <end position="424"/>
    </location>
</feature>
<evidence type="ECO:0000313" key="3">
    <source>
        <dbReference type="Proteomes" id="UP000828390"/>
    </source>
</evidence>
<feature type="region of interest" description="Disordered" evidence="1">
    <location>
        <begin position="355"/>
        <end position="481"/>
    </location>
</feature>
<dbReference type="Proteomes" id="UP000828390">
    <property type="component" value="Unassembled WGS sequence"/>
</dbReference>
<dbReference type="EMBL" id="JAIWYP010000006">
    <property type="protein sequence ID" value="KAH3815247.1"/>
    <property type="molecule type" value="Genomic_DNA"/>
</dbReference>
<feature type="compositionally biased region" description="Basic and acidic residues" evidence="1">
    <location>
        <begin position="38"/>
        <end position="49"/>
    </location>
</feature>
<feature type="compositionally biased region" description="Polar residues" evidence="1">
    <location>
        <begin position="178"/>
        <end position="192"/>
    </location>
</feature>
<comment type="caution">
    <text evidence="2">The sequence shown here is derived from an EMBL/GenBank/DDBJ whole genome shotgun (WGS) entry which is preliminary data.</text>
</comment>
<feature type="region of interest" description="Disordered" evidence="1">
    <location>
        <begin position="506"/>
        <end position="528"/>
    </location>
</feature>
<feature type="region of interest" description="Disordered" evidence="1">
    <location>
        <begin position="176"/>
        <end position="195"/>
    </location>
</feature>
<evidence type="ECO:0000313" key="2">
    <source>
        <dbReference type="EMBL" id="KAH3815247.1"/>
    </source>
</evidence>